<evidence type="ECO:0000313" key="3">
    <source>
        <dbReference type="EMBL" id="ABO94284.1"/>
    </source>
</evidence>
<proteinExistence type="predicted"/>
<dbReference type="AlphaFoldDB" id="A4RRZ7"/>
<dbReference type="GO" id="GO:0003729">
    <property type="term" value="F:mRNA binding"/>
    <property type="evidence" value="ECO:0007669"/>
    <property type="project" value="TreeGrafter"/>
</dbReference>
<keyword evidence="1" id="KW-0694">RNA-binding</keyword>
<name>A4RRZ7_OSTLU</name>
<dbReference type="CDD" id="cd12398">
    <property type="entry name" value="RRM_CSTF2_RNA15_like"/>
    <property type="match status" value="1"/>
</dbReference>
<dbReference type="PANTHER" id="PTHR45735:SF2">
    <property type="entry name" value="CLEAVAGE STIMULATION FACTOR SUBUNIT 2"/>
    <property type="match status" value="1"/>
</dbReference>
<reference evidence="3 4" key="1">
    <citation type="journal article" date="2007" name="Proc. Natl. Acad. Sci. U.S.A.">
        <title>The tiny eukaryote Ostreococcus provides genomic insights into the paradox of plankton speciation.</title>
        <authorList>
            <person name="Palenik B."/>
            <person name="Grimwood J."/>
            <person name="Aerts A."/>
            <person name="Rouze P."/>
            <person name="Salamov A."/>
            <person name="Putnam N."/>
            <person name="Dupont C."/>
            <person name="Jorgensen R."/>
            <person name="Derelle E."/>
            <person name="Rombauts S."/>
            <person name="Zhou K."/>
            <person name="Otillar R."/>
            <person name="Merchant S.S."/>
            <person name="Podell S."/>
            <person name="Gaasterland T."/>
            <person name="Napoli C."/>
            <person name="Gendler K."/>
            <person name="Manuell A."/>
            <person name="Tai V."/>
            <person name="Vallon O."/>
            <person name="Piganeau G."/>
            <person name="Jancek S."/>
            <person name="Heijde M."/>
            <person name="Jabbari K."/>
            <person name="Bowler C."/>
            <person name="Lohr M."/>
            <person name="Robbens S."/>
            <person name="Werner G."/>
            <person name="Dubchak I."/>
            <person name="Pazour G.J."/>
            <person name="Ren Q."/>
            <person name="Paulsen I."/>
            <person name="Delwiche C."/>
            <person name="Schmutz J."/>
            <person name="Rokhsar D."/>
            <person name="Van de Peer Y."/>
            <person name="Moreau H."/>
            <person name="Grigoriev I.V."/>
        </authorList>
    </citation>
    <scope>NUCLEOTIDE SEQUENCE [LARGE SCALE GENOMIC DNA]</scope>
    <source>
        <strain evidence="3 4">CCE9901</strain>
    </source>
</reference>
<dbReference type="EMBL" id="CP000581">
    <property type="protein sequence ID" value="ABO94284.1"/>
    <property type="molecule type" value="Genomic_DNA"/>
</dbReference>
<accession>A4RRZ7</accession>
<dbReference type="KEGG" id="olu:OSTLU_39629"/>
<protein>
    <recommendedName>
        <fullName evidence="2">RRM domain-containing protein</fullName>
    </recommendedName>
</protein>
<dbReference type="SMART" id="SM00360">
    <property type="entry name" value="RRM"/>
    <property type="match status" value="1"/>
</dbReference>
<dbReference type="HOGENOM" id="CLU_012062_28_8_1"/>
<feature type="domain" description="RRM" evidence="2">
    <location>
        <begin position="4"/>
        <end position="82"/>
    </location>
</feature>
<dbReference type="OMA" id="NGQEFMG"/>
<dbReference type="Pfam" id="PF00076">
    <property type="entry name" value="RRM_1"/>
    <property type="match status" value="1"/>
</dbReference>
<dbReference type="GO" id="GO:0005847">
    <property type="term" value="C:mRNA cleavage and polyadenylation specificity factor complex"/>
    <property type="evidence" value="ECO:0007669"/>
    <property type="project" value="TreeGrafter"/>
</dbReference>
<dbReference type="PANTHER" id="PTHR45735">
    <property type="entry name" value="CLEAVAGE STIMULATION FACTOR SUBUNIT 2"/>
    <property type="match status" value="1"/>
</dbReference>
<dbReference type="eggNOG" id="KOG0108">
    <property type="taxonomic scope" value="Eukaryota"/>
</dbReference>
<evidence type="ECO:0000259" key="2">
    <source>
        <dbReference type="PROSITE" id="PS50102"/>
    </source>
</evidence>
<evidence type="ECO:0000313" key="4">
    <source>
        <dbReference type="Proteomes" id="UP000001568"/>
    </source>
</evidence>
<dbReference type="STRING" id="436017.A4RRZ7"/>
<gene>
    <name evidence="3" type="ORF">OSTLU_39629</name>
</gene>
<dbReference type="RefSeq" id="XP_001415992.1">
    <property type="nucleotide sequence ID" value="XM_001415955.1"/>
</dbReference>
<organism evidence="3 4">
    <name type="scientific">Ostreococcus lucimarinus (strain CCE9901)</name>
    <dbReference type="NCBI Taxonomy" id="436017"/>
    <lineage>
        <taxon>Eukaryota</taxon>
        <taxon>Viridiplantae</taxon>
        <taxon>Chlorophyta</taxon>
        <taxon>Mamiellophyceae</taxon>
        <taxon>Mamiellales</taxon>
        <taxon>Bathycoccaceae</taxon>
        <taxon>Ostreococcus</taxon>
    </lineage>
</organism>
<feature type="non-terminal residue" evidence="3">
    <location>
        <position position="86"/>
    </location>
</feature>
<dbReference type="InterPro" id="IPR000504">
    <property type="entry name" value="RRM_dom"/>
</dbReference>
<dbReference type="Gramene" id="ABO94284">
    <property type="protein sequence ID" value="ABO94284"/>
    <property type="gene ID" value="OSTLU_39629"/>
</dbReference>
<dbReference type="InterPro" id="IPR035979">
    <property type="entry name" value="RBD_domain_sf"/>
</dbReference>
<dbReference type="PROSITE" id="PS50102">
    <property type="entry name" value="RRM"/>
    <property type="match status" value="1"/>
</dbReference>
<keyword evidence="4" id="KW-1185">Reference proteome</keyword>
<dbReference type="Gene3D" id="3.30.70.330">
    <property type="match status" value="1"/>
</dbReference>
<evidence type="ECO:0000256" key="1">
    <source>
        <dbReference type="PROSITE-ProRule" id="PRU00176"/>
    </source>
</evidence>
<dbReference type="GeneID" id="4999818"/>
<dbReference type="Proteomes" id="UP000001568">
    <property type="component" value="Chromosome 1"/>
</dbReference>
<sequence>MPEGTVFIGNIPYDATETSLRDVFGEVGPVRELRLVADRDTGKLKGYGFVEFDDYATAMSAVRNVNGREYNGRQLRVDHAETMKGE</sequence>
<dbReference type="OrthoDB" id="272703at2759"/>
<dbReference type="SUPFAM" id="SSF54928">
    <property type="entry name" value="RNA-binding domain, RBD"/>
    <property type="match status" value="1"/>
</dbReference>
<dbReference type="InterPro" id="IPR012677">
    <property type="entry name" value="Nucleotide-bd_a/b_plait_sf"/>
</dbReference>